<dbReference type="Proteomes" id="UP000462410">
    <property type="component" value="Unassembled WGS sequence"/>
</dbReference>
<comment type="subcellular location">
    <subcellularLocation>
        <location evidence="1">Cell membrane</location>
        <topology evidence="1">Multi-pass membrane protein</topology>
    </subcellularLocation>
</comment>
<evidence type="ECO:0000256" key="5">
    <source>
        <dbReference type="ARBA" id="ARBA00023136"/>
    </source>
</evidence>
<evidence type="ECO:0000256" key="6">
    <source>
        <dbReference type="SAM" id="Phobius"/>
    </source>
</evidence>
<feature type="transmembrane region" description="Helical" evidence="6">
    <location>
        <begin position="450"/>
        <end position="473"/>
    </location>
</feature>
<accession>A0A8T5ZY59</accession>
<dbReference type="PANTHER" id="PTHR30287">
    <property type="entry name" value="MEMBRANE COMPONENT OF PREDICTED ABC SUPERFAMILY METABOLITE UPTAKE TRANSPORTER"/>
    <property type="match status" value="1"/>
</dbReference>
<comment type="caution">
    <text evidence="8">The sequence shown here is derived from an EMBL/GenBank/DDBJ whole genome shotgun (WGS) entry which is preliminary data.</text>
</comment>
<evidence type="ECO:0000313" key="9">
    <source>
        <dbReference type="Proteomes" id="UP000462410"/>
    </source>
</evidence>
<dbReference type="PANTHER" id="PTHR30287:SF1">
    <property type="entry name" value="INNER MEMBRANE PROTEIN"/>
    <property type="match status" value="1"/>
</dbReference>
<evidence type="ECO:0000259" key="7">
    <source>
        <dbReference type="Pfam" id="PF02687"/>
    </source>
</evidence>
<reference evidence="8 9" key="1">
    <citation type="submission" date="2019-12" db="EMBL/GenBank/DDBJ databases">
        <title>Enteriobacteria Tanzani isolates_8377-8380.</title>
        <authorList>
            <person name="Subbiah M."/>
            <person name="Call D."/>
        </authorList>
    </citation>
    <scope>NUCLEOTIDE SEQUENCE [LARGE SCALE GENOMIC DNA]</scope>
    <source>
        <strain evidence="8 9">8378wH8</strain>
    </source>
</reference>
<feature type="domain" description="ABC3 transporter permease C-terminal" evidence="7">
    <location>
        <begin position="247"/>
        <end position="364"/>
    </location>
</feature>
<proteinExistence type="predicted"/>
<dbReference type="GO" id="GO:0005886">
    <property type="term" value="C:plasma membrane"/>
    <property type="evidence" value="ECO:0007669"/>
    <property type="project" value="UniProtKB-SubCell"/>
</dbReference>
<dbReference type="PROSITE" id="PS51257">
    <property type="entry name" value="PROKAR_LIPOPROTEIN"/>
    <property type="match status" value="1"/>
</dbReference>
<dbReference type="AlphaFoldDB" id="A0A8T5ZY59"/>
<dbReference type="Pfam" id="PF02687">
    <property type="entry name" value="FtsX"/>
    <property type="match status" value="1"/>
</dbReference>
<dbReference type="EMBL" id="WTRC01000271">
    <property type="protein sequence ID" value="MWT22443.1"/>
    <property type="molecule type" value="Genomic_DNA"/>
</dbReference>
<evidence type="ECO:0000256" key="2">
    <source>
        <dbReference type="ARBA" id="ARBA00022475"/>
    </source>
</evidence>
<keyword evidence="5 6" id="KW-0472">Membrane</keyword>
<sequence>MIARWFWREWRSPSLLIVWLALSLAVACVLALGNISDRMEKGLSQQSREFMAGDRALRSSREVPQAWLEEAQKRGLKVGKQLTFATMTFAGDTPQLANVKAVDDIYPMYGDLQTNPPGLKPQAGSVLLAPRLMALLNLKTGDTIDVGDATLRIAGEVIQEPDSGFNPFQMAPRLMMNLADVDKTGAVQPGSRVTWRYKFGGSENQLDSYEKWLLPQLKPEQRWYGLEQDEGALGRSMERSQQFLLLSALLTLLLAVAAVAVAMNHYCRSRYDLVAILKTLGAGRAQLRKLIVGQWLMVLTLSAVTGGAIGLLFENVLMVLLKPVLPAALPPASLWPWLWALGTMTVISLLVGLRPYRLLLATQPLRVLRNDVVANVWPLKFYLPIVSVVVVLLLAGLMGGSMLLWAVLAGAVVLALLCGVLGWMLLNVLRRMTLKSLPLRLAVSRLLRQPWSTLSQLSAFSLSFMLLALLLVLRGDLLDRWQQQLPPESPNYFLINIATEQVAPLKAFLAEHQIVPESFYPVVRARLTAINDKPTEGNDDEALNRELNLTWQNTRPDHNPIVAGNWPPKADEVSMEEGLAKRL</sequence>
<keyword evidence="4 6" id="KW-1133">Transmembrane helix</keyword>
<evidence type="ECO:0000256" key="1">
    <source>
        <dbReference type="ARBA" id="ARBA00004651"/>
    </source>
</evidence>
<dbReference type="InterPro" id="IPR038766">
    <property type="entry name" value="Membrane_comp_ABC_pdt"/>
</dbReference>
<dbReference type="InterPro" id="IPR003838">
    <property type="entry name" value="ABC3_permease_C"/>
</dbReference>
<organism evidence="8 9">
    <name type="scientific">Escherichia coli</name>
    <dbReference type="NCBI Taxonomy" id="562"/>
    <lineage>
        <taxon>Bacteria</taxon>
        <taxon>Pseudomonadati</taxon>
        <taxon>Pseudomonadota</taxon>
        <taxon>Gammaproteobacteria</taxon>
        <taxon>Enterobacterales</taxon>
        <taxon>Enterobacteriaceae</taxon>
        <taxon>Escherichia</taxon>
    </lineage>
</organism>
<keyword evidence="2" id="KW-1003">Cell membrane</keyword>
<dbReference type="InterPro" id="IPR049727">
    <property type="entry name" value="YbbP"/>
</dbReference>
<feature type="non-terminal residue" evidence="8">
    <location>
        <position position="583"/>
    </location>
</feature>
<feature type="transmembrane region" description="Helical" evidence="6">
    <location>
        <begin position="337"/>
        <end position="356"/>
    </location>
</feature>
<evidence type="ECO:0000313" key="8">
    <source>
        <dbReference type="EMBL" id="MWT22443.1"/>
    </source>
</evidence>
<feature type="transmembrane region" description="Helical" evidence="6">
    <location>
        <begin position="403"/>
        <end position="429"/>
    </location>
</feature>
<dbReference type="NCBIfam" id="NF041854">
    <property type="entry name" value="ABC_perm_YbbP"/>
    <property type="match status" value="1"/>
</dbReference>
<feature type="transmembrane region" description="Helical" evidence="6">
    <location>
        <begin position="377"/>
        <end position="397"/>
    </location>
</feature>
<feature type="transmembrane region" description="Helical" evidence="6">
    <location>
        <begin position="295"/>
        <end position="317"/>
    </location>
</feature>
<evidence type="ECO:0000256" key="4">
    <source>
        <dbReference type="ARBA" id="ARBA00022989"/>
    </source>
</evidence>
<protein>
    <submittedName>
        <fullName evidence="8">FtsX-like permease family protein</fullName>
    </submittedName>
</protein>
<name>A0A8T5ZY59_ECOLX</name>
<gene>
    <name evidence="8" type="ORF">GP965_16220</name>
</gene>
<evidence type="ECO:0000256" key="3">
    <source>
        <dbReference type="ARBA" id="ARBA00022692"/>
    </source>
</evidence>
<keyword evidence="3 6" id="KW-0812">Transmembrane</keyword>
<feature type="transmembrane region" description="Helical" evidence="6">
    <location>
        <begin position="243"/>
        <end position="263"/>
    </location>
</feature>